<dbReference type="Pfam" id="PF00593">
    <property type="entry name" value="TonB_dep_Rec_b-barrel"/>
    <property type="match status" value="2"/>
</dbReference>
<comment type="caution">
    <text evidence="9">The sequence shown here is derived from an EMBL/GenBank/DDBJ whole genome shotgun (WGS) entry which is preliminary data.</text>
</comment>
<feature type="short sequence motif" description="TonB C-terminal box" evidence="4">
    <location>
        <begin position="977"/>
        <end position="994"/>
    </location>
</feature>
<feature type="domain" description="TonB-dependent receptor-like beta-barrel" evidence="7">
    <location>
        <begin position="324"/>
        <end position="750"/>
    </location>
</feature>
<keyword evidence="3 5" id="KW-0472">Membrane</keyword>
<gene>
    <name evidence="9" type="ORF">KCG44_10645</name>
</gene>
<feature type="domain" description="TonB-dependent receptor-like beta-barrel" evidence="7">
    <location>
        <begin position="874"/>
        <end position="954"/>
    </location>
</feature>
<reference evidence="9 10" key="1">
    <citation type="submission" date="2021-04" db="EMBL/GenBank/DDBJ databases">
        <authorList>
            <person name="Pira H."/>
            <person name="Risdian C."/>
            <person name="Wink J."/>
        </authorList>
    </citation>
    <scope>NUCLEOTIDE SEQUENCE [LARGE SCALE GENOMIC DNA]</scope>
    <source>
        <strain evidence="9 10">WHA3</strain>
    </source>
</reference>
<keyword evidence="3" id="KW-1134">Transmembrane beta strand</keyword>
<keyword evidence="10" id="KW-1185">Reference proteome</keyword>
<protein>
    <submittedName>
        <fullName evidence="9">TonB-dependent receptor</fullName>
    </submittedName>
</protein>
<dbReference type="Proteomes" id="UP000722336">
    <property type="component" value="Unassembled WGS sequence"/>
</dbReference>
<evidence type="ECO:0000313" key="9">
    <source>
        <dbReference type="EMBL" id="MBV7257240.1"/>
    </source>
</evidence>
<dbReference type="InterPro" id="IPR000531">
    <property type="entry name" value="Beta-barrel_TonB"/>
</dbReference>
<feature type="domain" description="TonB-dependent receptor plug" evidence="8">
    <location>
        <begin position="56"/>
        <end position="163"/>
    </location>
</feature>
<name>A0ABS6SFQ1_9SPHN</name>
<keyword evidence="6" id="KW-0732">Signal</keyword>
<evidence type="ECO:0000256" key="1">
    <source>
        <dbReference type="ARBA" id="ARBA00023065"/>
    </source>
</evidence>
<evidence type="ECO:0000256" key="5">
    <source>
        <dbReference type="RuleBase" id="RU003357"/>
    </source>
</evidence>
<evidence type="ECO:0000256" key="4">
    <source>
        <dbReference type="PROSITE-ProRule" id="PRU10144"/>
    </source>
</evidence>
<sequence length="994" mass="106181">MNSGARRAFTTSVSVFAMLAAGSALAQENAQAAEAVDDRGGIDEIVVTAQRRAQSLQDVPIAVSAFSNEALADQQIENTLDLQQALPNTTFTKSNFTGSSITIRGIGSPAVATSGDSGIGVHYNDMPLVASRLFENEFFDLERLEVLRGPQGTLFGRNATGGVINLITATPKKEFQAAGEFEYGNFNSIVGRGMVNAPLADFAAVRLAGIYVNRDGYTENVATGNDIDGRDSFALRGSLLIEPTIDTTFTVTAEYFEEDSDRSRIQKQLCATDPTGILGCRPDRLGFGSINSNATLATILSSSQFLSIAASPALAPFALYDVYGPSAFSNANNPTDPRKVAIDFEPTYKADQLIIQAELEHDFGGVVATLNGGYSKTSVRSRTDYNLSITDSVQPQIARLTAIAGGAFGPDAAAIAGGILATPLFQNGQICVSDATREQVGIANGVVNRCADNTSEFDESGIRNEQWSVEARLASDFDGPFNFLIGGLYLQGEATESDYFVNASGLDYASVLLGGPASNFAAIVGPPMFNNLTDLVELDTYGIFGEVYFEVNDQLKITGGLRYSNDKKFVRDRTFLLNFPIPFGTEDARVLAADGRYDADPSVAGAQAFREQTFDDDAITGRLVIDYTPDVAFSDDTLIYASYTRGYKPGGINPAFDPTVLSAPVSFASEKINAYEIGMKNSFGGGTAQVNLTGFYYDYKGLQVSRILNRTSFNDNTDAQVYGLELESILAPTEGLTINASLSYQKTKIKDLAIFDSRDPSAGRSDAVLIKDITNASNCVLASATPGAVSQEALVGIVNAFNQNFDFDGPGPNPSVLRSAVPVPGTNTFGAFSLCGALAGAIASGAFDAFGGQGILLEFQPNGTPILPGGIPVDLSGNELANSPNWKFSVGAQYEILTDGGWTITPRVDVNFTGNSFSSNFNQATDRLEGYEIVNAQLTLRSPDERFYVRGFIQNAFDTLGVTGRYRTDQSSGLFTNEFYTEPRRYGAAVGFKF</sequence>
<keyword evidence="1" id="KW-0406">Ion transport</keyword>
<dbReference type="InterPro" id="IPR010917">
    <property type="entry name" value="TonB_rcpt_CS"/>
</dbReference>
<comment type="similarity">
    <text evidence="3 5">Belongs to the TonB-dependent receptor family.</text>
</comment>
<keyword evidence="2 5" id="KW-0798">TonB box</keyword>
<evidence type="ECO:0000259" key="7">
    <source>
        <dbReference type="Pfam" id="PF00593"/>
    </source>
</evidence>
<evidence type="ECO:0000256" key="6">
    <source>
        <dbReference type="SAM" id="SignalP"/>
    </source>
</evidence>
<keyword evidence="3" id="KW-0998">Cell outer membrane</keyword>
<evidence type="ECO:0000256" key="2">
    <source>
        <dbReference type="ARBA" id="ARBA00023077"/>
    </source>
</evidence>
<dbReference type="Pfam" id="PF07715">
    <property type="entry name" value="Plug"/>
    <property type="match status" value="1"/>
</dbReference>
<comment type="subcellular location">
    <subcellularLocation>
        <location evidence="3">Cell outer membrane</location>
        <topology evidence="3">Multi-pass membrane protein</topology>
    </subcellularLocation>
</comment>
<proteinExistence type="inferred from homology"/>
<evidence type="ECO:0000313" key="10">
    <source>
        <dbReference type="Proteomes" id="UP000722336"/>
    </source>
</evidence>
<feature type="signal peptide" evidence="6">
    <location>
        <begin position="1"/>
        <end position="26"/>
    </location>
</feature>
<organism evidence="9 10">
    <name type="scientific">Pacificimonas pallii</name>
    <dbReference type="NCBI Taxonomy" id="2827236"/>
    <lineage>
        <taxon>Bacteria</taxon>
        <taxon>Pseudomonadati</taxon>
        <taxon>Pseudomonadota</taxon>
        <taxon>Alphaproteobacteria</taxon>
        <taxon>Sphingomonadales</taxon>
        <taxon>Sphingosinicellaceae</taxon>
        <taxon>Pacificimonas</taxon>
    </lineage>
</organism>
<dbReference type="PANTHER" id="PTHR32552:SF81">
    <property type="entry name" value="TONB-DEPENDENT OUTER MEMBRANE RECEPTOR"/>
    <property type="match status" value="1"/>
</dbReference>
<dbReference type="EMBL" id="JAGSPA010000003">
    <property type="protein sequence ID" value="MBV7257240.1"/>
    <property type="molecule type" value="Genomic_DNA"/>
</dbReference>
<evidence type="ECO:0000259" key="8">
    <source>
        <dbReference type="Pfam" id="PF07715"/>
    </source>
</evidence>
<accession>A0ABS6SFQ1</accession>
<dbReference type="InterPro" id="IPR012910">
    <property type="entry name" value="Plug_dom"/>
</dbReference>
<dbReference type="InterPro" id="IPR039426">
    <property type="entry name" value="TonB-dep_rcpt-like"/>
</dbReference>
<dbReference type="PANTHER" id="PTHR32552">
    <property type="entry name" value="FERRICHROME IRON RECEPTOR-RELATED"/>
    <property type="match status" value="1"/>
</dbReference>
<dbReference type="PROSITE" id="PS01156">
    <property type="entry name" value="TONB_DEPENDENT_REC_2"/>
    <property type="match status" value="1"/>
</dbReference>
<dbReference type="PROSITE" id="PS52016">
    <property type="entry name" value="TONB_DEPENDENT_REC_3"/>
    <property type="match status" value="1"/>
</dbReference>
<keyword evidence="3" id="KW-0812">Transmembrane</keyword>
<feature type="chain" id="PRO_5046465379" evidence="6">
    <location>
        <begin position="27"/>
        <end position="994"/>
    </location>
</feature>
<evidence type="ECO:0000256" key="3">
    <source>
        <dbReference type="PROSITE-ProRule" id="PRU01360"/>
    </source>
</evidence>
<keyword evidence="9" id="KW-0675">Receptor</keyword>
<keyword evidence="3" id="KW-0813">Transport</keyword>